<name>A0A397S1D2_9GLOM</name>
<gene>
    <name evidence="1" type="ORF">C1645_840932</name>
</gene>
<dbReference type="AlphaFoldDB" id="A0A397S1D2"/>
<proteinExistence type="predicted"/>
<dbReference type="Proteomes" id="UP000265703">
    <property type="component" value="Unassembled WGS sequence"/>
</dbReference>
<keyword evidence="2" id="KW-1185">Reference proteome</keyword>
<comment type="caution">
    <text evidence="1">The sequence shown here is derived from an EMBL/GenBank/DDBJ whole genome shotgun (WGS) entry which is preliminary data.</text>
</comment>
<dbReference type="EMBL" id="QKYT01001360">
    <property type="protein sequence ID" value="RIA79332.1"/>
    <property type="molecule type" value="Genomic_DNA"/>
</dbReference>
<protein>
    <submittedName>
        <fullName evidence="1">Uncharacterized protein</fullName>
    </submittedName>
</protein>
<sequence>MNNYYFIHYTCIEILNIFDIIVHIKKKFNDNEIGFVVHLTTTYGYPNNDLKEVYCLVHFKNGHKPITGIGGYEILNTNTAQILNSFFPAEWIKLENNKEFECYFYIIRSIISNFQSYEHVEYDLGNPQYIVFLKNIDSSHYLIDNDNNEQNEINVSVNIRNEIFNSYLRIFLKIGSNNNIKITKVYSNADMDYLRKLWRVKSLNLSFELYDDVNYISN</sequence>
<accession>A0A397S1D2</accession>
<organism evidence="1 2">
    <name type="scientific">Glomus cerebriforme</name>
    <dbReference type="NCBI Taxonomy" id="658196"/>
    <lineage>
        <taxon>Eukaryota</taxon>
        <taxon>Fungi</taxon>
        <taxon>Fungi incertae sedis</taxon>
        <taxon>Mucoromycota</taxon>
        <taxon>Glomeromycotina</taxon>
        <taxon>Glomeromycetes</taxon>
        <taxon>Glomerales</taxon>
        <taxon>Glomeraceae</taxon>
        <taxon>Glomus</taxon>
    </lineage>
</organism>
<evidence type="ECO:0000313" key="1">
    <source>
        <dbReference type="EMBL" id="RIA79332.1"/>
    </source>
</evidence>
<evidence type="ECO:0000313" key="2">
    <source>
        <dbReference type="Proteomes" id="UP000265703"/>
    </source>
</evidence>
<reference evidence="1 2" key="1">
    <citation type="submission" date="2018-06" db="EMBL/GenBank/DDBJ databases">
        <title>Comparative genomics reveals the genomic features of Rhizophagus irregularis, R. cerebriforme, R. diaphanum and Gigaspora rosea, and their symbiotic lifestyle signature.</title>
        <authorList>
            <person name="Morin E."/>
            <person name="San Clemente H."/>
            <person name="Chen E.C.H."/>
            <person name="De La Providencia I."/>
            <person name="Hainaut M."/>
            <person name="Kuo A."/>
            <person name="Kohler A."/>
            <person name="Murat C."/>
            <person name="Tang N."/>
            <person name="Roy S."/>
            <person name="Loubradou J."/>
            <person name="Henrissat B."/>
            <person name="Grigoriev I.V."/>
            <person name="Corradi N."/>
            <person name="Roux C."/>
            <person name="Martin F.M."/>
        </authorList>
    </citation>
    <scope>NUCLEOTIDE SEQUENCE [LARGE SCALE GENOMIC DNA]</scope>
    <source>
        <strain evidence="1 2">DAOM 227022</strain>
    </source>
</reference>